<evidence type="ECO:0000313" key="1">
    <source>
        <dbReference type="EMBL" id="PWQ94100.1"/>
    </source>
</evidence>
<accession>A0A317CCR7</accession>
<dbReference type="Gene3D" id="3.40.50.720">
    <property type="entry name" value="NAD(P)-binding Rossmann-like Domain"/>
    <property type="match status" value="1"/>
</dbReference>
<reference evidence="1 2" key="1">
    <citation type="submission" date="2018-05" db="EMBL/GenBank/DDBJ databases">
        <title>Leucothrix arctica sp. nov., isolated from Arctic seawater.</title>
        <authorList>
            <person name="Choi A."/>
            <person name="Baek K."/>
        </authorList>
    </citation>
    <scope>NUCLEOTIDE SEQUENCE [LARGE SCALE GENOMIC DNA]</scope>
    <source>
        <strain evidence="1 2">IMCC9719</strain>
    </source>
</reference>
<dbReference type="PANTHER" id="PTHR43544:SF12">
    <property type="entry name" value="NAD(P)-BINDING ROSSMANN-FOLD SUPERFAMILY PROTEIN"/>
    <property type="match status" value="1"/>
</dbReference>
<evidence type="ECO:0000313" key="2">
    <source>
        <dbReference type="Proteomes" id="UP000245506"/>
    </source>
</evidence>
<dbReference type="Proteomes" id="UP000245506">
    <property type="component" value="Unassembled WGS sequence"/>
</dbReference>
<dbReference type="GO" id="GO:0005737">
    <property type="term" value="C:cytoplasm"/>
    <property type="evidence" value="ECO:0007669"/>
    <property type="project" value="TreeGrafter"/>
</dbReference>
<dbReference type="RefSeq" id="WP_109824698.1">
    <property type="nucleotide sequence ID" value="NZ_QGKL01000041.1"/>
</dbReference>
<gene>
    <name evidence="1" type="ORF">DKT75_16300</name>
</gene>
<organism evidence="1 2">
    <name type="scientific">Leucothrix arctica</name>
    <dbReference type="NCBI Taxonomy" id="1481894"/>
    <lineage>
        <taxon>Bacteria</taxon>
        <taxon>Pseudomonadati</taxon>
        <taxon>Pseudomonadota</taxon>
        <taxon>Gammaproteobacteria</taxon>
        <taxon>Thiotrichales</taxon>
        <taxon>Thiotrichaceae</taxon>
        <taxon>Leucothrix</taxon>
    </lineage>
</organism>
<dbReference type="InterPro" id="IPR036291">
    <property type="entry name" value="NAD(P)-bd_dom_sf"/>
</dbReference>
<dbReference type="PANTHER" id="PTHR43544">
    <property type="entry name" value="SHORT-CHAIN DEHYDROGENASE/REDUCTASE"/>
    <property type="match status" value="1"/>
</dbReference>
<sequence length="258" mass="28393">MTASILNRLPTLLDDASPPKLIMVAGASGGIGYAFCQQVAMQYPDAKLIRLARSPKSLAKLSIETQDLAFDLADEKSIQSAIARLPEKVEVDWLFIATGWLHDDSHQPEKTYRTLNSEQMSHSFQLNTIGPTLLVKTLLERVKLKHALKIGILTARVGSISDNRLGGWHSYRASKAALNMLIKNFSIELERMKKPVVIVGLQPGTTDTDLSAPFQRGVAPEDLQSPSYTANQLLKVMQVIDESDSGSLYDFLGIAFEP</sequence>
<dbReference type="OrthoDB" id="9785826at2"/>
<dbReference type="GO" id="GO:0016491">
    <property type="term" value="F:oxidoreductase activity"/>
    <property type="evidence" value="ECO:0007669"/>
    <property type="project" value="TreeGrafter"/>
</dbReference>
<keyword evidence="2" id="KW-1185">Reference proteome</keyword>
<dbReference type="AlphaFoldDB" id="A0A317CCR7"/>
<comment type="caution">
    <text evidence="1">The sequence shown here is derived from an EMBL/GenBank/DDBJ whole genome shotgun (WGS) entry which is preliminary data.</text>
</comment>
<dbReference type="InterPro" id="IPR051468">
    <property type="entry name" value="Fungal_SecMetab_SDRs"/>
</dbReference>
<proteinExistence type="predicted"/>
<dbReference type="Pfam" id="PF00106">
    <property type="entry name" value="adh_short"/>
    <property type="match status" value="1"/>
</dbReference>
<name>A0A317CCR7_9GAMM</name>
<dbReference type="InterPro" id="IPR002347">
    <property type="entry name" value="SDR_fam"/>
</dbReference>
<dbReference type="PRINTS" id="PR00081">
    <property type="entry name" value="GDHRDH"/>
</dbReference>
<protein>
    <submittedName>
        <fullName evidence="1">Capsule biosynthesis protein CapD</fullName>
    </submittedName>
</protein>
<dbReference type="EMBL" id="QGKL01000041">
    <property type="protein sequence ID" value="PWQ94100.1"/>
    <property type="molecule type" value="Genomic_DNA"/>
</dbReference>
<dbReference type="SUPFAM" id="SSF51735">
    <property type="entry name" value="NAD(P)-binding Rossmann-fold domains"/>
    <property type="match status" value="1"/>
</dbReference>